<evidence type="ECO:0000256" key="9">
    <source>
        <dbReference type="ARBA" id="ARBA00022837"/>
    </source>
</evidence>
<dbReference type="InterPro" id="IPR000742">
    <property type="entry name" value="EGF"/>
</dbReference>
<keyword evidence="12 17" id="KW-1015">Disulfide bond</keyword>
<dbReference type="Pfam" id="PF12662">
    <property type="entry name" value="cEGF"/>
    <property type="match status" value="1"/>
</dbReference>
<feature type="disulfide bond" evidence="18">
    <location>
        <begin position="3858"/>
        <end position="3870"/>
    </location>
</feature>
<keyword evidence="5" id="KW-0254">Endocytosis</keyword>
<accession>A0AA88LJW6</accession>
<feature type="domain" description="EGF-like" evidence="23">
    <location>
        <begin position="4393"/>
        <end position="4427"/>
    </location>
</feature>
<dbReference type="FunFam" id="4.10.400.10:FF:000005">
    <property type="entry name" value="low-density lipoprotein receptor-related protein 1B"/>
    <property type="match status" value="1"/>
</dbReference>
<feature type="disulfide bond" evidence="18">
    <location>
        <begin position="3050"/>
        <end position="3068"/>
    </location>
</feature>
<dbReference type="EMBL" id="JAVRJZ010000003">
    <property type="protein sequence ID" value="KAK2724590.1"/>
    <property type="molecule type" value="Genomic_DNA"/>
</dbReference>
<feature type="disulfide bond" evidence="18">
    <location>
        <begin position="3567"/>
        <end position="3579"/>
    </location>
</feature>
<comment type="similarity">
    <text evidence="2">Belongs to the LDLR family.</text>
</comment>
<feature type="disulfide bond" evidence="18">
    <location>
        <begin position="3775"/>
        <end position="3787"/>
    </location>
</feature>
<dbReference type="SUPFAM" id="SSF63825">
    <property type="entry name" value="YWTD domain"/>
    <property type="match status" value="8"/>
</dbReference>
<feature type="disulfide bond" evidence="18">
    <location>
        <begin position="3655"/>
        <end position="3673"/>
    </location>
</feature>
<dbReference type="PANTHER" id="PTHR22722">
    <property type="entry name" value="LOW-DENSITY LIPOPROTEIN RECEPTOR-RELATED PROTEIN 2-RELATED"/>
    <property type="match status" value="1"/>
</dbReference>
<dbReference type="InterPro" id="IPR049883">
    <property type="entry name" value="NOTCH1_EGF-like"/>
</dbReference>
<feature type="disulfide bond" evidence="18">
    <location>
        <begin position="1160"/>
        <end position="1175"/>
    </location>
</feature>
<feature type="transmembrane region" description="Helical" evidence="21">
    <location>
        <begin position="4443"/>
        <end position="4467"/>
    </location>
</feature>
<dbReference type="PROSITE" id="PS51120">
    <property type="entry name" value="LDLRB"/>
    <property type="match status" value="15"/>
</dbReference>
<dbReference type="InterPro" id="IPR018097">
    <property type="entry name" value="EGF_Ca-bd_CS"/>
</dbReference>
<dbReference type="CDD" id="cd00112">
    <property type="entry name" value="LDLa"/>
    <property type="match status" value="32"/>
</dbReference>
<feature type="disulfide bond" evidence="18">
    <location>
        <begin position="2915"/>
        <end position="2933"/>
    </location>
</feature>
<feature type="disulfide bond" evidence="18">
    <location>
        <begin position="3814"/>
        <end position="3826"/>
    </location>
</feature>
<dbReference type="FunFam" id="2.120.10.30:FF:000241">
    <property type="entry name" value="Low-density lipoprotein receptor-related protein 6"/>
    <property type="match status" value="5"/>
</dbReference>
<keyword evidence="6 21" id="KW-0812">Transmembrane</keyword>
<feature type="disulfide bond" evidence="18">
    <location>
        <begin position="3062"/>
        <end position="3077"/>
    </location>
</feature>
<dbReference type="SMART" id="SM00135">
    <property type="entry name" value="LY"/>
    <property type="match status" value="39"/>
</dbReference>
<dbReference type="FunFam" id="4.10.400.10:FF:000011">
    <property type="entry name" value="Low-density lipoprotein receptor-related protein 1"/>
    <property type="match status" value="1"/>
</dbReference>
<feature type="disulfide bond" evidence="18">
    <location>
        <begin position="3821"/>
        <end position="3839"/>
    </location>
</feature>
<feature type="repeat" description="LDL-receptor class B" evidence="19">
    <location>
        <begin position="4210"/>
        <end position="4253"/>
    </location>
</feature>
<dbReference type="InterPro" id="IPR002172">
    <property type="entry name" value="LDrepeatLR_classA_rpt"/>
</dbReference>
<dbReference type="InterPro" id="IPR026823">
    <property type="entry name" value="cEGF"/>
</dbReference>
<dbReference type="FunFam" id="2.120.10.30:FF:000035">
    <property type="entry name" value="Low-density lipoprotein receptor-related protein 2"/>
    <property type="match status" value="2"/>
</dbReference>
<feature type="disulfide bond" evidence="18">
    <location>
        <begin position="2867"/>
        <end position="2879"/>
    </location>
</feature>
<evidence type="ECO:0000256" key="20">
    <source>
        <dbReference type="SAM" id="MobiDB-lite"/>
    </source>
</evidence>
<dbReference type="InterPro" id="IPR023415">
    <property type="entry name" value="LDLR_class-A_CS"/>
</dbReference>
<dbReference type="PANTHER" id="PTHR22722:SF14">
    <property type="entry name" value="MEGALIN, ISOFORM A"/>
    <property type="match status" value="1"/>
</dbReference>
<feature type="disulfide bond" evidence="18">
    <location>
        <begin position="1028"/>
        <end position="1046"/>
    </location>
</feature>
<feature type="disulfide bond" evidence="18">
    <location>
        <begin position="1068"/>
        <end position="1086"/>
    </location>
</feature>
<dbReference type="PROSITE" id="PS00010">
    <property type="entry name" value="ASX_HYDROXYL"/>
    <property type="match status" value="3"/>
</dbReference>
<feature type="disulfide bond" evidence="18">
    <location>
        <begin position="3833"/>
        <end position="3848"/>
    </location>
</feature>
<evidence type="ECO:0000256" key="1">
    <source>
        <dbReference type="ARBA" id="ARBA00004251"/>
    </source>
</evidence>
<evidence type="ECO:0000256" key="21">
    <source>
        <dbReference type="SAM" id="Phobius"/>
    </source>
</evidence>
<keyword evidence="3" id="KW-1003">Cell membrane</keyword>
<dbReference type="PROSITE" id="PS00022">
    <property type="entry name" value="EGF_1"/>
    <property type="match status" value="1"/>
</dbReference>
<feature type="disulfide bond" evidence="18">
    <location>
        <begin position="1272"/>
        <end position="1290"/>
    </location>
</feature>
<feature type="repeat" description="LDL-receptor class B" evidence="19">
    <location>
        <begin position="870"/>
        <end position="912"/>
    </location>
</feature>
<feature type="disulfide bond" evidence="18">
    <location>
        <begin position="2908"/>
        <end position="2920"/>
    </location>
</feature>
<feature type="disulfide bond" evidence="18">
    <location>
        <begin position="3001"/>
        <end position="3013"/>
    </location>
</feature>
<feature type="disulfide bond" evidence="18">
    <location>
        <begin position="2762"/>
        <end position="2777"/>
    </location>
</feature>
<feature type="region of interest" description="Disordered" evidence="20">
    <location>
        <begin position="4491"/>
        <end position="4512"/>
    </location>
</feature>
<feature type="disulfide bond" evidence="18">
    <location>
        <begin position="2743"/>
        <end position="2755"/>
    </location>
</feature>
<dbReference type="GO" id="GO:0004064">
    <property type="term" value="F:arylesterase activity"/>
    <property type="evidence" value="ECO:0007669"/>
    <property type="project" value="InterPro"/>
</dbReference>
<keyword evidence="15" id="KW-0325">Glycoprotein</keyword>
<dbReference type="InterPro" id="IPR000152">
    <property type="entry name" value="EGF-type_Asp/Asn_hydroxyl_site"/>
</dbReference>
<feature type="disulfide bond" evidence="18">
    <location>
        <begin position="2750"/>
        <end position="2768"/>
    </location>
</feature>
<dbReference type="InterPro" id="IPR001881">
    <property type="entry name" value="EGF-like_Ca-bd_dom"/>
</dbReference>
<feature type="disulfide bond" evidence="18">
    <location>
        <begin position="2874"/>
        <end position="2892"/>
    </location>
</feature>
<dbReference type="FunFam" id="4.10.400.10:FF:000034">
    <property type="entry name" value="Low-density lipoprotein receptor-related protein 2"/>
    <property type="match status" value="2"/>
</dbReference>
<evidence type="ECO:0000256" key="11">
    <source>
        <dbReference type="ARBA" id="ARBA00023136"/>
    </source>
</evidence>
<dbReference type="FunFam" id="4.10.400.10:FF:000121">
    <property type="entry name" value="low-density lipoprotein receptor-related protein 2"/>
    <property type="match status" value="1"/>
</dbReference>
<feature type="repeat" description="LDL-receptor class B" evidence="19">
    <location>
        <begin position="3298"/>
        <end position="3340"/>
    </location>
</feature>
<dbReference type="CDD" id="cd00054">
    <property type="entry name" value="EGF_CA"/>
    <property type="match status" value="1"/>
</dbReference>
<evidence type="ECO:0000256" key="2">
    <source>
        <dbReference type="ARBA" id="ARBA00009939"/>
    </source>
</evidence>
<feature type="chain" id="PRO_5041650074" description="EGF-like domain-containing protein" evidence="22">
    <location>
        <begin position="32"/>
        <end position="4583"/>
    </location>
</feature>
<keyword evidence="7 22" id="KW-0732">Signal</keyword>
<dbReference type="FunFam" id="4.10.400.10:FF:000189">
    <property type="entry name" value="low-density lipoprotein receptor 1"/>
    <property type="match status" value="1"/>
</dbReference>
<dbReference type="PROSITE" id="PS50068">
    <property type="entry name" value="LDLRA_2"/>
    <property type="match status" value="35"/>
</dbReference>
<evidence type="ECO:0000256" key="17">
    <source>
        <dbReference type="PROSITE-ProRule" id="PRU00076"/>
    </source>
</evidence>
<dbReference type="SUPFAM" id="SSF57196">
    <property type="entry name" value="EGF/Laminin"/>
    <property type="match status" value="5"/>
</dbReference>
<dbReference type="SMART" id="SM00192">
    <property type="entry name" value="LDLa"/>
    <property type="match status" value="35"/>
</dbReference>
<dbReference type="FunFam" id="2.10.25.10:FF:000005">
    <property type="entry name" value="Fibrillin 2"/>
    <property type="match status" value="1"/>
</dbReference>
<feature type="repeat" description="LDL-receptor class B" evidence="19">
    <location>
        <begin position="550"/>
        <end position="594"/>
    </location>
</feature>
<feature type="repeat" description="LDL-receptor class B" evidence="19">
    <location>
        <begin position="2205"/>
        <end position="2248"/>
    </location>
</feature>
<feature type="repeat" description="LDL-receptor class B" evidence="19">
    <location>
        <begin position="1563"/>
        <end position="1606"/>
    </location>
</feature>
<feature type="disulfide bond" evidence="18">
    <location>
        <begin position="3574"/>
        <end position="3592"/>
    </location>
</feature>
<feature type="disulfide bond" evidence="18">
    <location>
        <begin position="221"/>
        <end position="239"/>
    </location>
</feature>
<feature type="disulfide bond" evidence="18">
    <location>
        <begin position="3739"/>
        <end position="3757"/>
    </location>
</feature>
<dbReference type="SUPFAM" id="SSF57184">
    <property type="entry name" value="Growth factor receptor domain"/>
    <property type="match status" value="2"/>
</dbReference>
<comment type="caution">
    <text evidence="24">The sequence shown here is derived from an EMBL/GenBank/DDBJ whole genome shotgun (WGS) entry which is preliminary data.</text>
</comment>
<dbReference type="InterPro" id="IPR051221">
    <property type="entry name" value="LDLR-related"/>
</dbReference>
<feature type="disulfide bond" evidence="18">
    <location>
        <begin position="3962"/>
        <end position="3977"/>
    </location>
</feature>
<keyword evidence="9" id="KW-0106">Calcium</keyword>
<sequence length="4583" mass="510180">MLFLNGLIKMWFRDLVIVAVLFSLDFREIGGTSILHEVEAPGVNHKSCVADEFRCSDGVCIPARWVCDYHKDCPEAEEEFDCPPPDCPAGFATCGHYTFNKTYCYPQYQRCDKVVDCADGSDEADCSYRPCNTEDFKCGSGICIPADKKCNGFAECRDESDEQDCPKRNGTAVCRPGQSRCSDGEGCYDAAKKCDHKDDCADGSDEKDCNFPACNIGQFRCGNGLCIPSRWQCDGYSDCSDGTDEKNCTSARCPPNKFFCPLSSRDGSQCIDRSKLCDGNRDCLDGADEGSTCSDNLCPSLGCSNGCRSSPEGGVCTCPEGQVLTSNNRTCSDRDECRDWGTCSQLCSNTVGGFECACQEGYSLEDGKSCYAANNESFRIIFAHQSNIFEINANGSTKETLVSNASTASGIDYHYRLKQIYFSDVESKKIYSLPLDATREGRQSRTDINALSNWVPISVAVDWVGDKLYVVDALAQKIDVFELDGRWHAIVISNNLTDPTDIALDPTVGLMFIADSSKVLRANMDGSKLRPIISESVYKANGVAVDLPSKRVYWCDSLLDYIESADYDGKSRFLVVRGATNVPAPTRLAVFERRVFWADATKQGIMSVDKYAGPDSIKNLYRMRNITREPRAVRALHSVMQPEVPNPCAPNNGGCQHMCIVTQSASAGELGFRCACNTGYRLQDDQKWCAPVDEFLMYSQQKFIKGRVILPVHDTFDDAISPIVSRTARFVGLDFDFYDDWIYYSDVILDVIYRVKRNGTARESVLASQNEGVEGLAYDFAGKNLYYIDSRKGTLNVLSTRNSTYRRTLLKNLKRPRALVVHPNRGYIFYSEWDRPANISRAYLDGTNITVFKNLLLGWPNGLAIDYTADRLYWCDALLDHIQHSNLDGGDVKTISSRLIRHPFSLVVYKDLLYITDWRLDGIVRMDKQTGAGEKVIIQVQDNNRLYSIKVFSYRNQPIVQGHPCAFSNAGCQKFCFTIPAKTNSSELVGKCGCPYGEMLTTDEKTCIADPAAEPLTPACPNSWDFTCENQRCIPKTWVCDGDDDCLDGSDEAQNCTKPTCSADEFRCASGRCIPSSFRCDSDNDCGDFSDEQGCGNVTCESTQFACDNGRCIPQTWKCDSENDCGDGSDEGDFCSEKTCSYFQFTCPRSGHCIPQSWVCDGDNDCFDNADEQGCPPISCSSQQWKCSTSKQCIHESYRCDGIPDCDDGSDEVQCSSGGPAQFNPEKQFQCVGSRTLIPRGWYCDGAIDCEDGSDEPSTCSQAACPANYYRCNNTKCIFKGWVCDGRDDCGDGSDEDSTHACVKIAPRCGTNEWQCPLADGRCIPIEKVCDGNRDCPSGLDEGPGCQFEECGTDNSTCSNGCKQTPQGRICLCPPGMVLEKGSDTICTDFDECTENPGVCSQFCTDLKTGYVCTCDDGFTLEMDNRTCKAKNRTLASLLISNRRSLLTSDLQDKSLERIPVDVENVVALAADMNRGIIYWSDMKTKKIMSLEKANATVRMIAGGLDLVEGLAVDWVSENLYWVDSKLNTIEVAKTNGTHRMVIISKDISQPRGLSVDPSPDARFIFWSDWGENPRIERADLDGQNRTTIISTKIFWPNGLTLDIPTKRVYFADSKLDYIDFCNYDGTGRRVVLSGSHYLLHPHSLAIFEDTVYWTDRQLNRVLSAGKFGGKNQTVVSHLVTQPLSVVAMHPFLQKKWPNPCANSPCQHLCLQSKVDSNGYTCHCRPGYRATDKTQCSEEETPFLMVMKGTQIVDLSLIPSSEAGAMGRIAPVVDVGGGKDIEFDRKGELIYWIETQEKDEENGTLYKMPIGGANKTSFFGDVDTGLVGAPYALAFDWVGRNLIIANKKASNIEAIKVDGKFKFRSILLSNDGSETGVSKPKALAVDSLEGRFFWIDEGGSGVPRKIGRAQLDGSNPMVLVKDIFNPLTLTLDFVNKRLYWSSVDEPMIETCDTEGQNRRVILSEKNGIAKPQALSVFESRMYYLDPVYEEIARVDLPSGDKKVVLMDNTPDLKTMKLFQKRSAPDSHPCVLNNGGCEHICLPTSLGGRVCRCSFGYRKESETRCLSYKSFAIVSQLGISRGFALEDSAEAMVPISGPGHNILHLDYHYGENWIYWIDFNKDPKMNGIFRVRPNGSDITHVISTGIGSNGIRGLTIDWLAGNMYFTNVFPHETYIEVCSLDGKNRVDIVRTTKDSPRELAVNPMKRYLYWIDNGQFPTIGKALLDGSQWTPVVTSGLSSPKDITIDFLTHDVYWSDSRQDTIQKISFNGGNRQVIRGNLPNPMGLAVHKQHVYWVDRNLGTLFRTNKTPGNATLPERIKSGMDNLRDVAVFDIESQPSADTPCSRQGSSGCEQLCFAYPGDAKNVSADGFICKCASGVLNEDRKTCGTPKEYIAFVTRTEIKTASLDPKTLIAPKRPLTNFTNLVGLDFDYVDDLMFFTQIRPEARIASVSTKDFSSTSVKTILRGLISPEGIAYDWTHKKIYWTDSVNNSIYAMDTDGTNVINIARVVRPRAIVVHPCMGYMFYTEWGIFGATGKIYRSTMAGTLKEAIVDKELTQPSGLAIDYDDDNLYWTDAVLEKIEKSDFDGKNREIIIRATIYPFAITVFGQHIYWTDLQLRGLYRASKHTGADQIELVRRLDDSPRDLQVYSPDRQRCQFNPCALNNGGCAQSCHPGLNATAECKCSEEFRLANDDRMCVAKNITCDPTRFTCLNGKCLSRLWACDGDDDCGDNSDEDKNFCAFHTCATDEFRCSNGRCIRKTWRCDHENDCGDGSDEQDCKYPPCADNEFTCGNQRCISQSQVCNGVNDCKDTERSDETLARCQNTTCPPNYIKCDTSTICVENFWVCDGDNDCGDNSDEKEERCSNRSCPANSFRCPNHRCIPATWVCDGDDDCGDRADEPDNCKTEKKCFGDLFTCANGNCIPRIYVCDGDNDCLDGSDESEKNQCDARKCDGETEFTCAANTAWGRSQCIPKRWVCDGDPDCVDGADESSEHANCTKTQNCTDEQFQCLNGRCIGKQWVCDHDNDCGDGSDEGLECNGRYKDCSEEDFTCHNAKCITMKYRCDGEDDCGDRSDEENCDATTTEVPSCPGGQFRCNNGQCIDFELVCNKQPDCSDESDEPKSCHIDECLDVSTNQCAHKCINTLTSFKCECNEGFKLMADGKACEDINECVETPWVCSQRCHNLPGSYACKCDERFYEREGDGRTCKRKDLSIKPWLLFTNKYYVRNMSLDASEYYVAHENLQNVVALDFDVKEQRLYFADVSAKTIYRSFINGSGEKEAIIRHDTLGLEGIAVDWVGRKIYWLDRHSRRLEVAELDGRNRKILYSKDVTDPRAIVVHPAKGWLFYSTWQLQAYIGRVGLDGSNFTRIASYENNLAWPNALTIDYFTDRLYWADAHLDYIAFSDLDGRNRRIVTKDVMHVPHVFALSIFDDEVYWSDWNTKSLSRANKFNGSEYQVIRNTTHRPFDIHIYHPLRQLPMDNPCGTNNGGCESLCLISPRKDGKIGFKCACPINFYLASDGKGCIANCTAAQHRCGGPENRCIPNYWKCDGEKDCRDGSDEPSTCPPRKCKHALFQCRNGNCTQPTTLCDGIDDCGDRSDEENCDFECPEGEFKCNTTGKCILATWKCDGDNDCRDGSDEDPKICHNRECDPEREFTCKNGRCIQKSFYCDTDNDCGDNSDEPAFLCRQRNCTAGWQRCPGRANYRCVPKWLFCDGKDDCRDGSDELPEYCPSCHPTAEFQCKNKRCIPKRWMCDFEPDCADGSDEDEGLCLDQYRNCSSSEFQCADGKCIPGRYRCDHDYDCRDQSDEMNCNTMVCPNNTFQCKSGHCIAQQFRCDGERDCRDGTDEEGCAPRFPNGRFCPEDRFECKNHVCVDEEDKCDGSDDCGDGSDESTDMCQSLCTGLGRFRCNNGRCIPQWQTCDGVDNCSDGSDENNITMCLKHRECDFTTEFQCANHNCIDKSMLCDLKDDCGDESDERGCHKAKSCSVEDNGGCEHSCHNVTGGGYICVCNKGYIISRSNPKICDDIDECATFGHNCSQVCTNLKGSYMCSCLEGFTPVDPQRSICKADSPLVVLIASGDDITAVNVTGRNHQVEVVRRERRIDSLDYDINSRIVYWADGADRVIKRSFIPDGSDVQIGHAQNLNIPIGDSARPTSISVDWVSEVLYFIEADKQGAKGKTRIVATTLDGRYKRSVVTGALENPTSLALNPATGTMFWADAGTAPRIESSWMDGSKRRVLVSDRLGHPTGLTVDHSMGGNVYWADAKLNIIESMRPDGSGRTVVLRGDYLDHPIALDVYESSVFWVTRDKGELRKQDKFGRGVYVRLAKDITSPSSVKIFTDFRYNTTLSNACLNAQCSHLCLLVPGGHKCVCPDSTGTQMASEVLCDAPYEKAKALPFRCACQNGGTCDVDENGNMMCKCPTDFQGRYCEFFVQKRLVPEESTNSAAIAIPIVLVIILLALGVAGGFIYVKRYRGKGSSFGPLSSPSVAFRQGTNVEFGPTAPQSPDAATEVDKPRDFTNPVYEAMQDIPAGSVNPVIETAVLTPSSVVHKSSPRINLKRRELDVNEVDTGKDTQQLVVEEEFSEC</sequence>
<feature type="disulfide bond" evidence="18">
    <location>
        <begin position="3906"/>
        <end position="3924"/>
    </location>
</feature>
<feature type="repeat" description="LDL-receptor class B" evidence="19">
    <location>
        <begin position="2567"/>
        <end position="2608"/>
    </location>
</feature>
<dbReference type="PROSITE" id="PS01186">
    <property type="entry name" value="EGF_2"/>
    <property type="match status" value="3"/>
</dbReference>
<evidence type="ECO:0000256" key="5">
    <source>
        <dbReference type="ARBA" id="ARBA00022583"/>
    </source>
</evidence>
<feature type="signal peptide" evidence="22">
    <location>
        <begin position="1"/>
        <end position="31"/>
    </location>
</feature>
<feature type="disulfide bond" evidence="18">
    <location>
        <begin position="3865"/>
        <end position="3883"/>
    </location>
</feature>
<dbReference type="Gene3D" id="2.40.128.620">
    <property type="match status" value="1"/>
</dbReference>
<feature type="domain" description="EGF-like" evidence="23">
    <location>
        <begin position="1697"/>
        <end position="1737"/>
    </location>
</feature>
<feature type="repeat" description="LDL-receptor class B" evidence="19">
    <location>
        <begin position="2249"/>
        <end position="2290"/>
    </location>
</feature>
<feature type="disulfide bond" evidence="18">
    <location>
        <begin position="1107"/>
        <end position="1125"/>
    </location>
</feature>
<keyword evidence="10 21" id="KW-1133">Transmembrane helix</keyword>
<feature type="repeat" description="LDL-receptor class B" evidence="19">
    <location>
        <begin position="3254"/>
        <end position="3297"/>
    </location>
</feature>
<feature type="disulfide bond" evidence="18">
    <location>
        <begin position="233"/>
        <end position="248"/>
    </location>
</feature>
<feature type="disulfide bond" evidence="18">
    <location>
        <begin position="150"/>
        <end position="165"/>
    </location>
</feature>
<feature type="disulfide bond" evidence="18">
    <location>
        <begin position="3782"/>
        <end position="3800"/>
    </location>
</feature>
<dbReference type="PROSITE" id="PS01187">
    <property type="entry name" value="EGF_CA"/>
    <property type="match status" value="4"/>
</dbReference>
<feature type="disulfide bond" evidence="18">
    <location>
        <begin position="138"/>
        <end position="156"/>
    </location>
</feature>
<evidence type="ECO:0000313" key="24">
    <source>
        <dbReference type="EMBL" id="KAK2724590.1"/>
    </source>
</evidence>
<dbReference type="Pfam" id="PF14670">
    <property type="entry name" value="FXa_inhibition"/>
    <property type="match status" value="2"/>
</dbReference>
<dbReference type="InterPro" id="IPR000033">
    <property type="entry name" value="LDLR_classB_rpt"/>
</dbReference>
<comment type="subcellular location">
    <subcellularLocation>
        <location evidence="1">Cell membrane</location>
        <topology evidence="1">Single-pass type I membrane protein</topology>
    </subcellularLocation>
    <subcellularLocation>
        <location evidence="16">Membrane</location>
        <location evidence="16">Coated pit</location>
    </subcellularLocation>
</comment>
<feature type="disulfide bond" evidence="18">
    <location>
        <begin position="55"/>
        <end position="73"/>
    </location>
</feature>
<dbReference type="InterPro" id="IPR032485">
    <property type="entry name" value="LRP1-like_beta_prop"/>
</dbReference>
<feature type="disulfide bond" evidence="18">
    <location>
        <begin position="131"/>
        <end position="143"/>
    </location>
</feature>
<evidence type="ECO:0000256" key="22">
    <source>
        <dbReference type="SAM" id="SignalP"/>
    </source>
</evidence>
<dbReference type="Pfam" id="PF16472">
    <property type="entry name" value="DUF5050"/>
    <property type="match status" value="1"/>
</dbReference>
<feature type="disulfide bond" evidence="18">
    <location>
        <begin position="1265"/>
        <end position="1277"/>
    </location>
</feature>
<evidence type="ECO:0000256" key="18">
    <source>
        <dbReference type="PROSITE-ProRule" id="PRU00124"/>
    </source>
</evidence>
<feature type="repeat" description="LDL-receptor class B" evidence="19">
    <location>
        <begin position="466"/>
        <end position="508"/>
    </location>
</feature>
<dbReference type="GO" id="GO:0016324">
    <property type="term" value="C:apical plasma membrane"/>
    <property type="evidence" value="ECO:0007669"/>
    <property type="project" value="TreeGrafter"/>
</dbReference>
<dbReference type="FunFam" id="4.10.400.10:FF:000181">
    <property type="entry name" value="Low-density lipoprotein RecePtor related"/>
    <property type="match status" value="1"/>
</dbReference>
<feature type="disulfide bond" evidence="18">
    <location>
        <begin position="1061"/>
        <end position="1073"/>
    </location>
</feature>
<organism evidence="24 25">
    <name type="scientific">Artemia franciscana</name>
    <name type="common">Brine shrimp</name>
    <name type="synonym">Artemia sanfranciscana</name>
    <dbReference type="NCBI Taxonomy" id="6661"/>
    <lineage>
        <taxon>Eukaryota</taxon>
        <taxon>Metazoa</taxon>
        <taxon>Ecdysozoa</taxon>
        <taxon>Arthropoda</taxon>
        <taxon>Crustacea</taxon>
        <taxon>Branchiopoda</taxon>
        <taxon>Anostraca</taxon>
        <taxon>Artemiidae</taxon>
        <taxon>Artemia</taxon>
    </lineage>
</organism>
<dbReference type="SUPFAM" id="SSF57424">
    <property type="entry name" value="LDL receptor-like module"/>
    <property type="match status" value="34"/>
</dbReference>
<evidence type="ECO:0000259" key="23">
    <source>
        <dbReference type="PROSITE" id="PS50026"/>
    </source>
</evidence>
<evidence type="ECO:0000256" key="16">
    <source>
        <dbReference type="ARBA" id="ARBA00037878"/>
    </source>
</evidence>
<feature type="domain" description="EGF-like" evidence="23">
    <location>
        <begin position="3123"/>
        <end position="3164"/>
    </location>
</feature>
<feature type="disulfide bond" evidence="18">
    <location>
        <begin position="3008"/>
        <end position="3026"/>
    </location>
</feature>
<dbReference type="GO" id="GO:0006898">
    <property type="term" value="P:receptor-mediated endocytosis"/>
    <property type="evidence" value="ECO:0007669"/>
    <property type="project" value="TreeGrafter"/>
</dbReference>
<keyword evidence="4 17" id="KW-0245">EGF-like domain</keyword>
<feature type="domain" description="EGF-like" evidence="23">
    <location>
        <begin position="4023"/>
        <end position="4059"/>
    </location>
</feature>
<evidence type="ECO:0000256" key="6">
    <source>
        <dbReference type="ARBA" id="ARBA00022692"/>
    </source>
</evidence>
<dbReference type="FunFam" id="4.10.400.10:FF:000062">
    <property type="entry name" value="Terribly reduced optic lobes, isoform AI"/>
    <property type="match status" value="1"/>
</dbReference>
<dbReference type="PROSITE" id="PS01209">
    <property type="entry name" value="LDLRA_1"/>
    <property type="match status" value="15"/>
</dbReference>
<feature type="repeat" description="LDL-receptor class B" evidence="19">
    <location>
        <begin position="1518"/>
        <end position="1560"/>
    </location>
</feature>
<dbReference type="GO" id="GO:0043235">
    <property type="term" value="C:receptor complex"/>
    <property type="evidence" value="ECO:0007669"/>
    <property type="project" value="TreeGrafter"/>
</dbReference>
<dbReference type="FunFam" id="4.10.400.10:FF:000024">
    <property type="entry name" value="Low-density lipoprotein RecePtor related"/>
    <property type="match status" value="1"/>
</dbReference>
<feature type="repeat" description="LDL-receptor class B" evidence="19">
    <location>
        <begin position="1607"/>
        <end position="1651"/>
    </location>
</feature>
<feature type="repeat" description="LDL-receptor class B" evidence="19">
    <location>
        <begin position="1936"/>
        <end position="1980"/>
    </location>
</feature>
<feature type="disulfide bond" evidence="18">
    <location>
        <begin position="2789"/>
        <end position="2807"/>
    </location>
</feature>
<dbReference type="Pfam" id="PF07645">
    <property type="entry name" value="EGF_CA"/>
    <property type="match status" value="2"/>
</dbReference>
<feature type="disulfide bond" evidence="18">
    <location>
        <begin position="194"/>
        <end position="209"/>
    </location>
</feature>
<name>A0AA88LJW6_ARTSF</name>
<dbReference type="InterPro" id="IPR011042">
    <property type="entry name" value="6-blade_b-propeller_TolB-like"/>
</dbReference>
<evidence type="ECO:0000256" key="4">
    <source>
        <dbReference type="ARBA" id="ARBA00022536"/>
    </source>
</evidence>
<dbReference type="FunFam" id="4.10.400.10:FF:000204">
    <property type="entry name" value="Putative low-density lipoprotein receptor"/>
    <property type="match status" value="1"/>
</dbReference>
<feature type="repeat" description="LDL-receptor class B" evidence="19">
    <location>
        <begin position="4255"/>
        <end position="4298"/>
    </location>
</feature>
<keyword evidence="13" id="KW-0675">Receptor</keyword>
<dbReference type="GO" id="GO:0042562">
    <property type="term" value="F:hormone binding"/>
    <property type="evidence" value="ECO:0007669"/>
    <property type="project" value="TreeGrafter"/>
</dbReference>
<evidence type="ECO:0000256" key="14">
    <source>
        <dbReference type="ARBA" id="ARBA00023176"/>
    </source>
</evidence>
<evidence type="ECO:0000313" key="25">
    <source>
        <dbReference type="Proteomes" id="UP001187531"/>
    </source>
</evidence>
<evidence type="ECO:0000256" key="12">
    <source>
        <dbReference type="ARBA" id="ARBA00023157"/>
    </source>
</evidence>
<dbReference type="SMART" id="SM00181">
    <property type="entry name" value="EGF"/>
    <property type="match status" value="25"/>
</dbReference>
<keyword evidence="14" id="KW-0168">Coated pit</keyword>
<dbReference type="PROSITE" id="PS50026">
    <property type="entry name" value="EGF_3"/>
    <property type="match status" value="4"/>
</dbReference>
<dbReference type="PRINTS" id="PR00261">
    <property type="entry name" value="LDLRECEPTOR"/>
</dbReference>
<dbReference type="InterPro" id="IPR036055">
    <property type="entry name" value="LDL_receptor-like_sf"/>
</dbReference>
<protein>
    <recommendedName>
        <fullName evidence="23">EGF-like domain-containing protein</fullName>
    </recommendedName>
</protein>
<dbReference type="Proteomes" id="UP001187531">
    <property type="component" value="Unassembled WGS sequence"/>
</dbReference>
<dbReference type="GO" id="GO:0005509">
    <property type="term" value="F:calcium ion binding"/>
    <property type="evidence" value="ECO:0007669"/>
    <property type="project" value="InterPro"/>
</dbReference>
<feature type="disulfide bond" evidence="18">
    <location>
        <begin position="3094"/>
        <end position="3112"/>
    </location>
</feature>
<dbReference type="Gene3D" id="2.10.25.10">
    <property type="entry name" value="Laminin"/>
    <property type="match status" value="8"/>
</dbReference>
<feature type="disulfide bond" evidence="18">
    <location>
        <begin position="1100"/>
        <end position="1112"/>
    </location>
</feature>
<feature type="disulfide bond" evidence="18">
    <location>
        <begin position="2702"/>
        <end position="2714"/>
    </location>
</feature>
<feature type="disulfide bond" evidence="18">
    <location>
        <begin position="3794"/>
        <end position="3809"/>
    </location>
</feature>
<feature type="disulfide bond" evidence="18">
    <location>
        <begin position="48"/>
        <end position="60"/>
    </location>
</feature>
<gene>
    <name evidence="24" type="ORF">QYM36_001171</name>
</gene>
<dbReference type="Gene3D" id="4.10.400.10">
    <property type="entry name" value="Low-density Lipoprotein Receptor"/>
    <property type="match status" value="34"/>
</dbReference>
<feature type="disulfide bond" evidence="18">
    <location>
        <begin position="214"/>
        <end position="226"/>
    </location>
</feature>
<evidence type="ECO:0000256" key="8">
    <source>
        <dbReference type="ARBA" id="ARBA00022737"/>
    </source>
</evidence>
<dbReference type="FunFam" id="4.10.400.10:FF:000002">
    <property type="entry name" value="Low-density lipoprotein receptor-related protein 1"/>
    <property type="match status" value="1"/>
</dbReference>
<dbReference type="FunFam" id="4.10.400.10:FF:000078">
    <property type="entry name" value="low-density lipoprotein receptor-related protein 2"/>
    <property type="match status" value="1"/>
</dbReference>
<dbReference type="SMART" id="SM00179">
    <property type="entry name" value="EGF_CA"/>
    <property type="match status" value="9"/>
</dbReference>
<keyword evidence="11 21" id="KW-0472">Membrane</keyword>
<dbReference type="Gene3D" id="2.120.10.30">
    <property type="entry name" value="TolB, C-terminal domain"/>
    <property type="match status" value="8"/>
</dbReference>
<evidence type="ECO:0000256" key="7">
    <source>
        <dbReference type="ARBA" id="ARBA00022729"/>
    </source>
</evidence>
<keyword evidence="25" id="KW-1185">Reference proteome</keyword>
<evidence type="ECO:0000256" key="3">
    <source>
        <dbReference type="ARBA" id="ARBA00022475"/>
    </source>
</evidence>
<reference evidence="24" key="1">
    <citation type="submission" date="2023-07" db="EMBL/GenBank/DDBJ databases">
        <title>Chromosome-level genome assembly of Artemia franciscana.</title>
        <authorList>
            <person name="Jo E."/>
        </authorList>
    </citation>
    <scope>NUCLEOTIDE SEQUENCE</scope>
    <source>
        <tissue evidence="24">Whole body</tissue>
    </source>
</reference>
<evidence type="ECO:0000256" key="13">
    <source>
        <dbReference type="ARBA" id="ARBA00023170"/>
    </source>
</evidence>
<dbReference type="GO" id="GO:0005905">
    <property type="term" value="C:clathrin-coated pit"/>
    <property type="evidence" value="ECO:0007669"/>
    <property type="project" value="UniProtKB-KW"/>
</dbReference>
<feature type="disulfide bond" evidence="18">
    <location>
        <begin position="3950"/>
        <end position="3968"/>
    </location>
</feature>
<feature type="disulfide bond" evidence="18">
    <location>
        <begin position="3043"/>
        <end position="3055"/>
    </location>
</feature>
<dbReference type="Pfam" id="PF00058">
    <property type="entry name" value="Ldl_recept_b"/>
    <property type="match status" value="8"/>
</dbReference>
<feature type="disulfide bond" evidence="18">
    <location>
        <begin position="3586"/>
        <end position="3601"/>
    </location>
</feature>
<feature type="disulfide bond" evidence="18">
    <location>
        <begin position="1200"/>
        <end position="1215"/>
    </location>
</feature>
<dbReference type="InterPro" id="IPR009030">
    <property type="entry name" value="Growth_fac_rcpt_cys_sf"/>
</dbReference>
<dbReference type="InterPro" id="IPR056588">
    <property type="entry name" value="EGF_LRP2"/>
</dbReference>
<proteinExistence type="inferred from homology"/>
<keyword evidence="8" id="KW-0677">Repeat</keyword>
<feature type="disulfide bond" evidence="18">
    <location>
        <begin position="1080"/>
        <end position="1095"/>
    </location>
</feature>
<comment type="caution">
    <text evidence="17">Lacks conserved residue(s) required for the propagation of feature annotation.</text>
</comment>
<feature type="disulfide bond" evidence="18">
    <location>
        <begin position="67"/>
        <end position="82"/>
    </location>
</feature>
<dbReference type="Pfam" id="PF24468">
    <property type="entry name" value="EGF_LRP2"/>
    <property type="match status" value="1"/>
</dbReference>
<evidence type="ECO:0000256" key="10">
    <source>
        <dbReference type="ARBA" id="ARBA00022989"/>
    </source>
</evidence>
<evidence type="ECO:0000256" key="15">
    <source>
        <dbReference type="ARBA" id="ARBA00023180"/>
    </source>
</evidence>
<evidence type="ECO:0000256" key="19">
    <source>
        <dbReference type="PROSITE-ProRule" id="PRU00461"/>
    </source>
</evidence>
<dbReference type="FunFam" id="2.10.25.10:FF:000009">
    <property type="entry name" value="Low-density lipoprotein receptor isoform 1"/>
    <property type="match status" value="3"/>
</dbReference>
<dbReference type="Pfam" id="PF00057">
    <property type="entry name" value="Ldl_recept_a"/>
    <property type="match status" value="32"/>
</dbReference>
<dbReference type="FunFam" id="4.10.400.10:FF:000065">
    <property type="entry name" value="Transmembrane protease serine 7"/>
    <property type="match status" value="1"/>
</dbReference>
<feature type="disulfide bond" evidence="18">
    <location>
        <begin position="3087"/>
        <end position="3099"/>
    </location>
</feature>
<feature type="disulfide bond" evidence="18">
    <location>
        <begin position="2709"/>
        <end position="2727"/>
    </location>
</feature>
<feature type="disulfide bond" evidence="18">
    <location>
        <begin position="111"/>
        <end position="126"/>
    </location>
</feature>
<feature type="disulfide bond" evidence="18">
    <location>
        <begin position="2782"/>
        <end position="2794"/>
    </location>
</feature>
<feature type="repeat" description="LDL-receptor class B" evidence="19">
    <location>
        <begin position="3387"/>
        <end position="3429"/>
    </location>
</feature>
<feature type="disulfide bond" evidence="17">
    <location>
        <begin position="4417"/>
        <end position="4426"/>
    </location>
</feature>